<evidence type="ECO:0000256" key="1">
    <source>
        <dbReference type="SAM" id="MobiDB-lite"/>
    </source>
</evidence>
<dbReference type="PROSITE" id="PS51257">
    <property type="entry name" value="PROKAR_LIPOPROTEIN"/>
    <property type="match status" value="1"/>
</dbReference>
<keyword evidence="3" id="KW-1185">Reference proteome</keyword>
<accession>A0A7J8F0R2</accession>
<feature type="region of interest" description="Disordered" evidence="1">
    <location>
        <begin position="133"/>
        <end position="171"/>
    </location>
</feature>
<evidence type="ECO:0000313" key="3">
    <source>
        <dbReference type="Proteomes" id="UP000593571"/>
    </source>
</evidence>
<dbReference type="Proteomes" id="UP000593571">
    <property type="component" value="Unassembled WGS sequence"/>
</dbReference>
<name>A0A7J8F0R2_ROUAE</name>
<evidence type="ECO:0000313" key="2">
    <source>
        <dbReference type="EMBL" id="KAF6440989.1"/>
    </source>
</evidence>
<organism evidence="2 3">
    <name type="scientific">Rousettus aegyptiacus</name>
    <name type="common">Egyptian fruit bat</name>
    <name type="synonym">Pteropus aegyptiacus</name>
    <dbReference type="NCBI Taxonomy" id="9407"/>
    <lineage>
        <taxon>Eukaryota</taxon>
        <taxon>Metazoa</taxon>
        <taxon>Chordata</taxon>
        <taxon>Craniata</taxon>
        <taxon>Vertebrata</taxon>
        <taxon>Euteleostomi</taxon>
        <taxon>Mammalia</taxon>
        <taxon>Eutheria</taxon>
        <taxon>Laurasiatheria</taxon>
        <taxon>Chiroptera</taxon>
        <taxon>Yinpterochiroptera</taxon>
        <taxon>Pteropodoidea</taxon>
        <taxon>Pteropodidae</taxon>
        <taxon>Rousettinae</taxon>
        <taxon>Rousettus</taxon>
    </lineage>
</organism>
<sequence length="171" mass="18083">MRPLRPRPLHPPAVLISCFKTLMPLRPPSLPGPLSEPQFSQRNGRRINPLSQSRGSIKTAVTVHTPGPSSPGMVRGHSSDRPPRVRPGSGSPPAPWNGSFAGERGALGPSPRGGLWFHFLQCHGLRGGIGAQLGGHREAGGQLPIQLPEHSPHPPSPCRLPGWGLGPQGTP</sequence>
<protein>
    <submittedName>
        <fullName evidence="2">Uncharacterized protein</fullName>
    </submittedName>
</protein>
<reference evidence="2 3" key="1">
    <citation type="journal article" date="2020" name="Nature">
        <title>Six reference-quality genomes reveal evolution of bat adaptations.</title>
        <authorList>
            <person name="Jebb D."/>
            <person name="Huang Z."/>
            <person name="Pippel M."/>
            <person name="Hughes G.M."/>
            <person name="Lavrichenko K."/>
            <person name="Devanna P."/>
            <person name="Winkler S."/>
            <person name="Jermiin L.S."/>
            <person name="Skirmuntt E.C."/>
            <person name="Katzourakis A."/>
            <person name="Burkitt-Gray L."/>
            <person name="Ray D.A."/>
            <person name="Sullivan K.A.M."/>
            <person name="Roscito J.G."/>
            <person name="Kirilenko B.M."/>
            <person name="Davalos L.M."/>
            <person name="Corthals A.P."/>
            <person name="Power M.L."/>
            <person name="Jones G."/>
            <person name="Ransome R.D."/>
            <person name="Dechmann D.K.N."/>
            <person name="Locatelli A.G."/>
            <person name="Puechmaille S.J."/>
            <person name="Fedrigo O."/>
            <person name="Jarvis E.D."/>
            <person name="Hiller M."/>
            <person name="Vernes S.C."/>
            <person name="Myers E.W."/>
            <person name="Teeling E.C."/>
        </authorList>
    </citation>
    <scope>NUCLEOTIDE SEQUENCE [LARGE SCALE GENOMIC DNA]</scope>
    <source>
        <strain evidence="2">MRouAeg1</strain>
        <tissue evidence="2">Muscle</tissue>
    </source>
</reference>
<gene>
    <name evidence="2" type="ORF">HJG63_012220</name>
</gene>
<comment type="caution">
    <text evidence="2">The sequence shown here is derived from an EMBL/GenBank/DDBJ whole genome shotgun (WGS) entry which is preliminary data.</text>
</comment>
<proteinExistence type="predicted"/>
<dbReference type="EMBL" id="JACASE010000008">
    <property type="protein sequence ID" value="KAF6440989.1"/>
    <property type="molecule type" value="Genomic_DNA"/>
</dbReference>
<feature type="region of interest" description="Disordered" evidence="1">
    <location>
        <begin position="28"/>
        <end position="107"/>
    </location>
</feature>
<dbReference type="AlphaFoldDB" id="A0A7J8F0R2"/>